<dbReference type="Proteomes" id="UP001160499">
    <property type="component" value="Unassembled WGS sequence"/>
</dbReference>
<name>A0ABT6LZ30_9ACTN</name>
<organism evidence="1 2">
    <name type="scientific">Streptomyces pseudovenezuelae</name>
    <dbReference type="NCBI Taxonomy" id="67350"/>
    <lineage>
        <taxon>Bacteria</taxon>
        <taxon>Bacillati</taxon>
        <taxon>Actinomycetota</taxon>
        <taxon>Actinomycetes</taxon>
        <taxon>Kitasatosporales</taxon>
        <taxon>Streptomycetaceae</taxon>
        <taxon>Streptomyces</taxon>
        <taxon>Streptomyces aurantiacus group</taxon>
    </lineage>
</organism>
<gene>
    <name evidence="1" type="ORF">M2283_008416</name>
</gene>
<protein>
    <submittedName>
        <fullName evidence="1">Uncharacterized protein</fullName>
    </submittedName>
</protein>
<keyword evidence="2" id="KW-1185">Reference proteome</keyword>
<comment type="caution">
    <text evidence="1">The sequence shown here is derived from an EMBL/GenBank/DDBJ whole genome shotgun (WGS) entry which is preliminary data.</text>
</comment>
<evidence type="ECO:0000313" key="1">
    <source>
        <dbReference type="EMBL" id="MDH6221074.1"/>
    </source>
</evidence>
<reference evidence="1 2" key="1">
    <citation type="submission" date="2023-04" db="EMBL/GenBank/DDBJ databases">
        <title>Forest soil microbial communities from Buena Vista Peninsula, Colon Province, Panama.</title>
        <authorList>
            <person name="Bouskill N."/>
        </authorList>
    </citation>
    <scope>NUCLEOTIDE SEQUENCE [LARGE SCALE GENOMIC DNA]</scope>
    <source>
        <strain evidence="1 2">GGS1</strain>
    </source>
</reference>
<sequence>MALLLVLLRRVGGAAAVAPAPRVWRYLRQGPVTANVVPGV</sequence>
<accession>A0ABT6LZ30</accession>
<dbReference type="EMBL" id="JARXVH010000020">
    <property type="protein sequence ID" value="MDH6221074.1"/>
    <property type="molecule type" value="Genomic_DNA"/>
</dbReference>
<evidence type="ECO:0000313" key="2">
    <source>
        <dbReference type="Proteomes" id="UP001160499"/>
    </source>
</evidence>
<proteinExistence type="predicted"/>